<evidence type="ECO:0008006" key="12">
    <source>
        <dbReference type="Google" id="ProtNLM"/>
    </source>
</evidence>
<dbReference type="SUPFAM" id="SSF57667">
    <property type="entry name" value="beta-beta-alpha zinc fingers"/>
    <property type="match status" value="1"/>
</dbReference>
<feature type="compositionally biased region" description="Low complexity" evidence="7">
    <location>
        <begin position="12"/>
        <end position="21"/>
    </location>
</feature>
<dbReference type="InterPro" id="IPR051095">
    <property type="entry name" value="Dros_DevTransReg"/>
</dbReference>
<keyword evidence="3" id="KW-0524">Neurogenesis</keyword>
<dbReference type="CDD" id="cd18315">
    <property type="entry name" value="BTB_POZ_BAB-like"/>
    <property type="match status" value="1"/>
</dbReference>
<feature type="compositionally biased region" description="Low complexity" evidence="7">
    <location>
        <begin position="557"/>
        <end position="571"/>
    </location>
</feature>
<feature type="compositionally biased region" description="Pro residues" evidence="7">
    <location>
        <begin position="318"/>
        <end position="328"/>
    </location>
</feature>
<dbReference type="InterPro" id="IPR000210">
    <property type="entry name" value="BTB/POZ_dom"/>
</dbReference>
<keyword evidence="11" id="KW-1185">Reference proteome</keyword>
<proteinExistence type="predicted"/>
<dbReference type="GO" id="GO:0016199">
    <property type="term" value="P:axon midline choice point recognition"/>
    <property type="evidence" value="ECO:0007669"/>
    <property type="project" value="UniProtKB-ARBA"/>
</dbReference>
<dbReference type="InterPro" id="IPR011333">
    <property type="entry name" value="SKP1/BTB/POZ_sf"/>
</dbReference>
<dbReference type="SUPFAM" id="SSF54695">
    <property type="entry name" value="POZ domain"/>
    <property type="match status" value="1"/>
</dbReference>
<evidence type="ECO:0000313" key="10">
    <source>
        <dbReference type="EMBL" id="CAL4075182.1"/>
    </source>
</evidence>
<evidence type="ECO:0000259" key="8">
    <source>
        <dbReference type="PROSITE" id="PS50097"/>
    </source>
</evidence>
<evidence type="ECO:0000256" key="4">
    <source>
        <dbReference type="ARBA" id="ARBA00023242"/>
    </source>
</evidence>
<dbReference type="GO" id="GO:0045476">
    <property type="term" value="P:nurse cell apoptotic process"/>
    <property type="evidence" value="ECO:0007669"/>
    <property type="project" value="UniProtKB-ARBA"/>
</dbReference>
<feature type="compositionally biased region" description="Pro residues" evidence="7">
    <location>
        <begin position="262"/>
        <end position="274"/>
    </location>
</feature>
<dbReference type="GO" id="GO:0005634">
    <property type="term" value="C:nucleus"/>
    <property type="evidence" value="ECO:0007669"/>
    <property type="project" value="TreeGrafter"/>
</dbReference>
<dbReference type="PANTHER" id="PTHR23110:SF111">
    <property type="entry name" value="LONGITUDINALS LACKING PROTEIN, ISOFORMS F_I_K_T"/>
    <property type="match status" value="1"/>
</dbReference>
<dbReference type="GO" id="GO:0045467">
    <property type="term" value="P:R7 cell development"/>
    <property type="evidence" value="ECO:0007669"/>
    <property type="project" value="UniProtKB-ARBA"/>
</dbReference>
<organism evidence="10 11">
    <name type="scientific">Meganyctiphanes norvegica</name>
    <name type="common">Northern krill</name>
    <name type="synonym">Thysanopoda norvegica</name>
    <dbReference type="NCBI Taxonomy" id="48144"/>
    <lineage>
        <taxon>Eukaryota</taxon>
        <taxon>Metazoa</taxon>
        <taxon>Ecdysozoa</taxon>
        <taxon>Arthropoda</taxon>
        <taxon>Crustacea</taxon>
        <taxon>Multicrustacea</taxon>
        <taxon>Malacostraca</taxon>
        <taxon>Eumalacostraca</taxon>
        <taxon>Eucarida</taxon>
        <taxon>Euphausiacea</taxon>
        <taxon>Euphausiidae</taxon>
        <taxon>Meganyctiphanes</taxon>
    </lineage>
</organism>
<dbReference type="PROSITE" id="PS50097">
    <property type="entry name" value="BTB"/>
    <property type="match status" value="1"/>
</dbReference>
<comment type="function">
    <text evidence="5">Putative transcription factor required for axon growth and guidance in the central and peripheral nervous systems. Repels CNS axons away from the midline by promoting the expression of the midline repellent sli and its receptor robo.</text>
</comment>
<feature type="compositionally biased region" description="Polar residues" evidence="7">
    <location>
        <begin position="1"/>
        <end position="11"/>
    </location>
</feature>
<dbReference type="GO" id="GO:0006357">
    <property type="term" value="P:regulation of transcription by RNA polymerase II"/>
    <property type="evidence" value="ECO:0007669"/>
    <property type="project" value="TreeGrafter"/>
</dbReference>
<keyword evidence="6" id="KW-0863">Zinc-finger</keyword>
<dbReference type="PROSITE" id="PS50157">
    <property type="entry name" value="ZINC_FINGER_C2H2_2"/>
    <property type="match status" value="2"/>
</dbReference>
<feature type="region of interest" description="Disordered" evidence="7">
    <location>
        <begin position="547"/>
        <end position="598"/>
    </location>
</feature>
<dbReference type="PROSITE" id="PS00028">
    <property type="entry name" value="ZINC_FINGER_C2H2_1"/>
    <property type="match status" value="1"/>
</dbReference>
<feature type="compositionally biased region" description="Basic and acidic residues" evidence="7">
    <location>
        <begin position="578"/>
        <end position="598"/>
    </location>
</feature>
<evidence type="ECO:0000259" key="9">
    <source>
        <dbReference type="PROSITE" id="PS50157"/>
    </source>
</evidence>
<dbReference type="GO" id="GO:0008406">
    <property type="term" value="P:gonad development"/>
    <property type="evidence" value="ECO:0007669"/>
    <property type="project" value="UniProtKB-ARBA"/>
</dbReference>
<dbReference type="EMBL" id="CAXKWB010004751">
    <property type="protein sequence ID" value="CAL4075182.1"/>
    <property type="molecule type" value="Genomic_DNA"/>
</dbReference>
<dbReference type="AlphaFoldDB" id="A0AAV2QCS3"/>
<feature type="non-terminal residue" evidence="10">
    <location>
        <position position="733"/>
    </location>
</feature>
<evidence type="ECO:0000256" key="7">
    <source>
        <dbReference type="SAM" id="MobiDB-lite"/>
    </source>
</evidence>
<feature type="domain" description="C2H2-type" evidence="9">
    <location>
        <begin position="453"/>
        <end position="481"/>
    </location>
</feature>
<dbReference type="GO" id="GO:0008270">
    <property type="term" value="F:zinc ion binding"/>
    <property type="evidence" value="ECO:0007669"/>
    <property type="project" value="UniProtKB-KW"/>
</dbReference>
<keyword evidence="6" id="KW-0862">Zinc</keyword>
<evidence type="ECO:0000256" key="3">
    <source>
        <dbReference type="ARBA" id="ARBA00022902"/>
    </source>
</evidence>
<keyword evidence="2" id="KW-0221">Differentiation</keyword>
<name>A0AAV2QCS3_MEGNR</name>
<dbReference type="GO" id="GO:0007526">
    <property type="term" value="P:larval somatic muscle development"/>
    <property type="evidence" value="ECO:0007669"/>
    <property type="project" value="UniProtKB-ARBA"/>
</dbReference>
<feature type="region of interest" description="Disordered" evidence="7">
    <location>
        <begin position="658"/>
        <end position="733"/>
    </location>
</feature>
<comment type="caution">
    <text evidence="10">The sequence shown here is derived from an EMBL/GenBank/DDBJ whole genome shotgun (WGS) entry which is preliminary data.</text>
</comment>
<dbReference type="InterPro" id="IPR013087">
    <property type="entry name" value="Znf_C2H2_type"/>
</dbReference>
<dbReference type="InterPro" id="IPR036236">
    <property type="entry name" value="Znf_C2H2_sf"/>
</dbReference>
<feature type="domain" description="BTB" evidence="8">
    <location>
        <begin position="112"/>
        <end position="177"/>
    </location>
</feature>
<keyword evidence="6" id="KW-0479">Metal-binding</keyword>
<keyword evidence="4" id="KW-0539">Nucleus</keyword>
<protein>
    <recommendedName>
        <fullName evidence="12">Protein abrupt-like</fullName>
    </recommendedName>
</protein>
<feature type="compositionally biased region" description="Basic and acidic residues" evidence="7">
    <location>
        <begin position="371"/>
        <end position="385"/>
    </location>
</feature>
<feature type="domain" description="C2H2-type" evidence="9">
    <location>
        <begin position="482"/>
        <end position="510"/>
    </location>
</feature>
<evidence type="ECO:0000256" key="5">
    <source>
        <dbReference type="ARBA" id="ARBA00037382"/>
    </source>
</evidence>
<dbReference type="SMART" id="SM00225">
    <property type="entry name" value="BTB"/>
    <property type="match status" value="1"/>
</dbReference>
<feature type="region of interest" description="Disordered" evidence="7">
    <location>
        <begin position="314"/>
        <end position="393"/>
    </location>
</feature>
<dbReference type="PANTHER" id="PTHR23110">
    <property type="entry name" value="BTB DOMAIN TRANSCRIPTION FACTOR"/>
    <property type="match status" value="1"/>
</dbReference>
<evidence type="ECO:0000256" key="2">
    <source>
        <dbReference type="ARBA" id="ARBA00022782"/>
    </source>
</evidence>
<evidence type="ECO:0000313" key="11">
    <source>
        <dbReference type="Proteomes" id="UP001497623"/>
    </source>
</evidence>
<dbReference type="SMART" id="SM00355">
    <property type="entry name" value="ZnF_C2H2"/>
    <property type="match status" value="2"/>
</dbReference>
<evidence type="ECO:0000256" key="6">
    <source>
        <dbReference type="PROSITE-ProRule" id="PRU00042"/>
    </source>
</evidence>
<feature type="region of interest" description="Disordered" evidence="7">
    <location>
        <begin position="1"/>
        <end position="21"/>
    </location>
</feature>
<keyword evidence="1" id="KW-0217">Developmental protein</keyword>
<evidence type="ECO:0000256" key="1">
    <source>
        <dbReference type="ARBA" id="ARBA00022473"/>
    </source>
</evidence>
<sequence length="733" mass="80446">MGSSETAAPTPQQQQQQQLEQVAKQQQQQQAQQQQQQQIKDLEQHVKLQQQQHQQIQQQQQQQLINKLNHNSQEQPPQMLPEQRQSYNLCWNEFEKNVLSFFRELREQEEFVDVTLACEGQQVSAHKVVLAASSPFFRNILKNNPCQHPIIILNEVRYGELLTLLQYMYHGEVQIAHDQISDFLRTAQLLQVRGLAEAAVRSSRLLRVKESLGDLPLTPREDTETEDDDPRPLPSPQLKRIKLSTGASGPPGTPSPRLSTGPSPPTAMGPLPPLPPAIANMASMAGMGPLPPVGIPGLSLPLSLPSSMSGISSIPVSHPGPLPSPLPGTPSSLPSGGGLQIRASLQGSQPAPGFPGMFAPPSSEDTQDTLGSDRSEDHKRTPHDMDQDDQENDNTLEKMSGLANMAALKGFPGFPGPSGLVGFSSPSGMGNNPDTSPGRPRFDFYRVRATDPRPCHLCGKIYKNAHTLRTHMEDKHSNCNGFRCVLCGTVAKSRNSLHSHMSRQHRGISTKDLPLLPMPHPWSPEMASKYINLVGGVGEVVRQNYRRPDREGDTPDNQQSNSSHLSSSQENGGFYLKGDIDRDGNKDMEEGLQDRRPYDEISRHLNIYQGNKPPGASLLDTYLQMMRATGVGLPTHGLDSIEQHQRLLQARAAGVLDLTRPDMSRGSTSPRDDENGAQGSDDFTDEEISVSDKSREVIGSSRRLGGGATVVTVGSRSPDASDNEDESKWAQQQ</sequence>
<dbReference type="GO" id="GO:0048813">
    <property type="term" value="P:dendrite morphogenesis"/>
    <property type="evidence" value="ECO:0007669"/>
    <property type="project" value="UniProtKB-ARBA"/>
</dbReference>
<dbReference type="Proteomes" id="UP001497623">
    <property type="component" value="Unassembled WGS sequence"/>
</dbReference>
<gene>
    <name evidence="10" type="ORF">MNOR_LOCUS9718</name>
</gene>
<reference evidence="10 11" key="1">
    <citation type="submission" date="2024-05" db="EMBL/GenBank/DDBJ databases">
        <authorList>
            <person name="Wallberg A."/>
        </authorList>
    </citation>
    <scope>NUCLEOTIDE SEQUENCE [LARGE SCALE GENOMIC DNA]</scope>
</reference>
<dbReference type="Pfam" id="PF00651">
    <property type="entry name" value="BTB"/>
    <property type="match status" value="1"/>
</dbReference>
<dbReference type="GO" id="GO:0007464">
    <property type="term" value="P:R3/R4 cell fate commitment"/>
    <property type="evidence" value="ECO:0007669"/>
    <property type="project" value="UniProtKB-ARBA"/>
</dbReference>
<feature type="compositionally biased region" description="Low complexity" evidence="7">
    <location>
        <begin position="350"/>
        <end position="363"/>
    </location>
</feature>
<dbReference type="Pfam" id="PF00096">
    <property type="entry name" value="zf-C2H2"/>
    <property type="match status" value="1"/>
</dbReference>
<feature type="region of interest" description="Disordered" evidence="7">
    <location>
        <begin position="215"/>
        <end position="274"/>
    </location>
</feature>
<dbReference type="Gene3D" id="3.30.710.10">
    <property type="entry name" value="Potassium Channel Kv1.1, Chain A"/>
    <property type="match status" value="1"/>
</dbReference>
<dbReference type="Gene3D" id="3.30.160.60">
    <property type="entry name" value="Classic Zinc Finger"/>
    <property type="match status" value="1"/>
</dbReference>
<accession>A0AAV2QCS3</accession>
<dbReference type="GO" id="GO:0035167">
    <property type="term" value="P:larval lymph gland hemopoiesis"/>
    <property type="evidence" value="ECO:0007669"/>
    <property type="project" value="UniProtKB-ARBA"/>
</dbReference>